<gene>
    <name evidence="4" type="ORF">g.18848</name>
</gene>
<protein>
    <recommendedName>
        <fullName evidence="5">CUB domain-containing protein</fullName>
    </recommendedName>
</protein>
<feature type="signal peptide" evidence="3">
    <location>
        <begin position="1"/>
        <end position="27"/>
    </location>
</feature>
<reference evidence="4" key="1">
    <citation type="submission" date="2015-11" db="EMBL/GenBank/DDBJ databases">
        <title>De novo transcriptome assembly of four potential Pierce s Disease insect vectors from Arizona vineyards.</title>
        <authorList>
            <person name="Tassone E.E."/>
        </authorList>
    </citation>
    <scope>NUCLEOTIDE SEQUENCE</scope>
</reference>
<keyword evidence="2" id="KW-0812">Transmembrane</keyword>
<evidence type="ECO:0000256" key="2">
    <source>
        <dbReference type="SAM" id="Phobius"/>
    </source>
</evidence>
<keyword evidence="2" id="KW-0472">Membrane</keyword>
<proteinExistence type="predicted"/>
<accession>A0A1B6GGJ4</accession>
<organism evidence="4">
    <name type="scientific">Cuerna arida</name>
    <dbReference type="NCBI Taxonomy" id="1464854"/>
    <lineage>
        <taxon>Eukaryota</taxon>
        <taxon>Metazoa</taxon>
        <taxon>Ecdysozoa</taxon>
        <taxon>Arthropoda</taxon>
        <taxon>Hexapoda</taxon>
        <taxon>Insecta</taxon>
        <taxon>Pterygota</taxon>
        <taxon>Neoptera</taxon>
        <taxon>Paraneoptera</taxon>
        <taxon>Hemiptera</taxon>
        <taxon>Auchenorrhyncha</taxon>
        <taxon>Membracoidea</taxon>
        <taxon>Cicadellidae</taxon>
        <taxon>Cicadellinae</taxon>
        <taxon>Proconiini</taxon>
        <taxon>Cuerna</taxon>
    </lineage>
</organism>
<feature type="region of interest" description="Disordered" evidence="1">
    <location>
        <begin position="311"/>
        <end position="337"/>
    </location>
</feature>
<feature type="chain" id="PRO_5008583529" description="CUB domain-containing protein" evidence="3">
    <location>
        <begin position="28"/>
        <end position="355"/>
    </location>
</feature>
<sequence>MELKMILNKFIFFHVICILQLASSSDSSRTYTLESDKVCSQSPKFILKRMSTGSDSLTVRETNYFDNWSGKYSFNCRFEIETGFKSQFPGLFIVIQKLLLREDHNTGKCIDYVRIRPVNKDVLSEISHINFNLKKKYPWHYFCGDLLARRDGVRAYVKQYNVASSDNPDLAVTGFISEEPVVEVEVFIDKIPVINETLELEIAFTPFTECKSMWSEYKECGTSRCIKKQSFNDGVVNCPFLNCPDEDGCGIDLIVDDTLPPGLRTKVTLTAVTSIFCSFFLFLGCIWCCRYFEMLCWSANTLLGRGRPHPVELSPMSPQPTAPPAPSPAQGKDLPPAYETLFPDRYKEKLEKLEV</sequence>
<name>A0A1B6GGJ4_9HEMI</name>
<feature type="compositionally biased region" description="Pro residues" evidence="1">
    <location>
        <begin position="317"/>
        <end position="327"/>
    </location>
</feature>
<evidence type="ECO:0000256" key="3">
    <source>
        <dbReference type="SAM" id="SignalP"/>
    </source>
</evidence>
<dbReference type="AlphaFoldDB" id="A0A1B6GGJ4"/>
<feature type="transmembrane region" description="Helical" evidence="2">
    <location>
        <begin position="267"/>
        <end position="289"/>
    </location>
</feature>
<evidence type="ECO:0000313" key="4">
    <source>
        <dbReference type="EMBL" id="JAS61540.1"/>
    </source>
</evidence>
<evidence type="ECO:0000256" key="1">
    <source>
        <dbReference type="SAM" id="MobiDB-lite"/>
    </source>
</evidence>
<evidence type="ECO:0008006" key="5">
    <source>
        <dbReference type="Google" id="ProtNLM"/>
    </source>
</evidence>
<keyword evidence="3" id="KW-0732">Signal</keyword>
<dbReference type="EMBL" id="GECZ01008229">
    <property type="protein sequence ID" value="JAS61540.1"/>
    <property type="molecule type" value="Transcribed_RNA"/>
</dbReference>
<keyword evidence="2" id="KW-1133">Transmembrane helix</keyword>